<name>A0A8S1IZN2_9CHLO</name>
<feature type="compositionally biased region" description="Basic residues" evidence="5">
    <location>
        <begin position="11"/>
        <end position="23"/>
    </location>
</feature>
<dbReference type="Pfam" id="PF04564">
    <property type="entry name" value="U-box"/>
    <property type="match status" value="1"/>
</dbReference>
<evidence type="ECO:0000256" key="2">
    <source>
        <dbReference type="ARBA" id="ARBA00012483"/>
    </source>
</evidence>
<proteinExistence type="predicted"/>
<accession>A0A8S1IZN2</accession>
<feature type="repeat" description="ARM" evidence="4">
    <location>
        <begin position="955"/>
        <end position="997"/>
    </location>
</feature>
<gene>
    <name evidence="7" type="ORF">OSTQU699_LOCUS5648</name>
</gene>
<dbReference type="InterPro" id="IPR003613">
    <property type="entry name" value="Ubox_domain"/>
</dbReference>
<dbReference type="InterPro" id="IPR016024">
    <property type="entry name" value="ARM-type_fold"/>
</dbReference>
<dbReference type="InterPro" id="IPR013083">
    <property type="entry name" value="Znf_RING/FYVE/PHD"/>
</dbReference>
<dbReference type="EC" id="2.3.2.27" evidence="2"/>
<feature type="repeat" description="ARM" evidence="4">
    <location>
        <begin position="1038"/>
        <end position="1082"/>
    </location>
</feature>
<evidence type="ECO:0000256" key="1">
    <source>
        <dbReference type="ARBA" id="ARBA00000900"/>
    </source>
</evidence>
<dbReference type="PROSITE" id="PS50176">
    <property type="entry name" value="ARM_REPEAT"/>
    <property type="match status" value="5"/>
</dbReference>
<reference evidence="7" key="1">
    <citation type="submission" date="2020-12" db="EMBL/GenBank/DDBJ databases">
        <authorList>
            <person name="Iha C."/>
        </authorList>
    </citation>
    <scope>NUCLEOTIDE SEQUENCE</scope>
</reference>
<comment type="catalytic activity">
    <reaction evidence="1">
        <text>S-ubiquitinyl-[E2 ubiquitin-conjugating enzyme]-L-cysteine + [acceptor protein]-L-lysine = [E2 ubiquitin-conjugating enzyme]-L-cysteine + N(6)-ubiquitinyl-[acceptor protein]-L-lysine.</text>
        <dbReference type="EC" id="2.3.2.27"/>
    </reaction>
</comment>
<dbReference type="InterPro" id="IPR011989">
    <property type="entry name" value="ARM-like"/>
</dbReference>
<dbReference type="AlphaFoldDB" id="A0A8S1IZN2"/>
<feature type="repeat" description="ARM" evidence="4">
    <location>
        <begin position="997"/>
        <end position="1039"/>
    </location>
</feature>
<dbReference type="SUPFAM" id="SSF57850">
    <property type="entry name" value="RING/U-box"/>
    <property type="match status" value="1"/>
</dbReference>
<keyword evidence="8" id="KW-1185">Reference proteome</keyword>
<dbReference type="GO" id="GO:0016567">
    <property type="term" value="P:protein ubiquitination"/>
    <property type="evidence" value="ECO:0007669"/>
    <property type="project" value="InterPro"/>
</dbReference>
<dbReference type="OrthoDB" id="885946at2759"/>
<dbReference type="GO" id="GO:0061630">
    <property type="term" value="F:ubiquitin protein ligase activity"/>
    <property type="evidence" value="ECO:0007669"/>
    <property type="project" value="UniProtKB-EC"/>
</dbReference>
<dbReference type="Proteomes" id="UP000708148">
    <property type="component" value="Unassembled WGS sequence"/>
</dbReference>
<keyword evidence="3" id="KW-0833">Ubl conjugation pathway</keyword>
<sequence>MLGRVVDAARRRASFTTRRKEKRGKAEGVPHEVVSYDDKLSRKSKSRSCDAPPVPIFHRRVFSLPGDAFYPDQRPVCVLPKGASSELIRGLQSGHKSDQRHAVRVLRDGEAGLRVAFVGAGGVPVLMEHLAVKRPPKEALQCLVAFLQDAKREVHSQFVEHGAVAVVARQLSGGTRSCRKWAARAVPQLVAGDPDAQGEVARAGGVESLMAMLHSAKEKRREAAAAALASLVKDSQSAQRQIALHDRLADLSTMLPKGRAGTRSMVAATLANVIATNPACQARVAEYGGEHLLKAMREVDEGLRRESLRALAYITAVPEGQRIVVEKEGVRKLLELIDSGQAMHEEWALEVLLNLTGKEGLTPQSVWEDLVNCLLKVLLKGTAGCQEKSLRVLAQLSQLRSSSEWQVGEGQLIPLSVSLLTKRSMAIQEGAACVLANIADVQENRRKIYDSGAIKPLVAILGGQHLSTRQWAGLTLSKLASSDDAVLDMVNEGVVHTLVQVLSEGSSSREKWAVQTLSTIAKAPHPWVRGLMCNAGSIDVLLSFVSSSAPNMQLASLACLANLVDGHQESQQMVLGVGIQPLIQLLLRGEPELQGAAVHVLAHLSHLEPCKCDVSGWPSIRALGRLLQADEPLVRMGAATVLADVATIRGPATVMQKMHNILILLVDILQADMREARCQAARAIGNLAMHSQEARSQFGACSQVLTGLVDALDEPGTSGLNTRAQAAHALANLMFQEPTLQTRVAQLGVVRPLVDMLHVDNHDCNVQAAKALAHLVEDHHANNVAVSLGGAMDRLLQLLAAGSDEAKCHSAHVIANLTHHSTSNQLAIVNGRGVPSLVSLLNGDDDVARGHAVRAFANLASSNEVAVVDSRRAAIAPLVSIISSSNDKCREQAARALANLACSGDEQELIAKEQGIPPLVHLVRTGTPPAREQAARALANLSCKDVNLPAIIEHDGIRALVSLLRSPNGPCRKQAAGALANLACNNSDNGTAVVEAGGVPDLVELLSSDSEACREQAVRAVGNLACTYDNQQALIQEGAAKQLIALLKRIEEREGCKQRVVRALANLAADNEDNQLVIIREGAVEPLMQMLSNRDSRFQEETKRALMLLACGTDIKLQPTMDDSADDIQSGRAKVMAAVLGVRLNFRNSGVARMHFMAESGDNEGVPRQLLCPITHELMEDPVVAHDGHTYEKSAIVEWFRNRNSSPMTNEQLKSTHVVPNLLLHAIISDFQESKGGRGAGP</sequence>
<dbReference type="Pfam" id="PF00514">
    <property type="entry name" value="Arm"/>
    <property type="match status" value="2"/>
</dbReference>
<dbReference type="Pfam" id="PF13646">
    <property type="entry name" value="HEAT_2"/>
    <property type="match status" value="1"/>
</dbReference>
<dbReference type="Gene3D" id="3.30.40.10">
    <property type="entry name" value="Zinc/RING finger domain, C3HC4 (zinc finger)"/>
    <property type="match status" value="1"/>
</dbReference>
<dbReference type="SMART" id="SM00504">
    <property type="entry name" value="Ubox"/>
    <property type="match status" value="1"/>
</dbReference>
<feature type="domain" description="U-box" evidence="6">
    <location>
        <begin position="1165"/>
        <end position="1238"/>
    </location>
</feature>
<dbReference type="InterPro" id="IPR000225">
    <property type="entry name" value="Armadillo"/>
</dbReference>
<dbReference type="PROSITE" id="PS51698">
    <property type="entry name" value="U_BOX"/>
    <property type="match status" value="1"/>
</dbReference>
<feature type="repeat" description="ARM" evidence="4">
    <location>
        <begin position="914"/>
        <end position="956"/>
    </location>
</feature>
<organism evidence="7 8">
    <name type="scientific">Ostreobium quekettii</name>
    <dbReference type="NCBI Taxonomy" id="121088"/>
    <lineage>
        <taxon>Eukaryota</taxon>
        <taxon>Viridiplantae</taxon>
        <taxon>Chlorophyta</taxon>
        <taxon>core chlorophytes</taxon>
        <taxon>Ulvophyceae</taxon>
        <taxon>TCBD clade</taxon>
        <taxon>Bryopsidales</taxon>
        <taxon>Ostreobineae</taxon>
        <taxon>Ostreobiaceae</taxon>
        <taxon>Ostreobium</taxon>
    </lineage>
</organism>
<evidence type="ECO:0000256" key="4">
    <source>
        <dbReference type="PROSITE-ProRule" id="PRU00259"/>
    </source>
</evidence>
<dbReference type="EMBL" id="CAJHUC010001214">
    <property type="protein sequence ID" value="CAD7700289.1"/>
    <property type="molecule type" value="Genomic_DNA"/>
</dbReference>
<evidence type="ECO:0000313" key="7">
    <source>
        <dbReference type="EMBL" id="CAD7700289.1"/>
    </source>
</evidence>
<dbReference type="SUPFAM" id="SSF48371">
    <property type="entry name" value="ARM repeat"/>
    <property type="match status" value="3"/>
</dbReference>
<dbReference type="SMART" id="SM00185">
    <property type="entry name" value="ARM"/>
    <property type="match status" value="18"/>
</dbReference>
<evidence type="ECO:0000259" key="6">
    <source>
        <dbReference type="PROSITE" id="PS51698"/>
    </source>
</evidence>
<dbReference type="PANTHER" id="PTHR23315">
    <property type="entry name" value="U BOX DOMAIN-CONTAINING"/>
    <property type="match status" value="1"/>
</dbReference>
<dbReference type="Gene3D" id="1.25.10.10">
    <property type="entry name" value="Leucine-rich Repeat Variant"/>
    <property type="match status" value="8"/>
</dbReference>
<feature type="region of interest" description="Disordered" evidence="5">
    <location>
        <begin position="1"/>
        <end position="30"/>
    </location>
</feature>
<feature type="repeat" description="ARM" evidence="4">
    <location>
        <begin position="873"/>
        <end position="915"/>
    </location>
</feature>
<dbReference type="CDD" id="cd16655">
    <property type="entry name" value="RING-Ubox_WDSUB1-like"/>
    <property type="match status" value="1"/>
</dbReference>
<comment type="caution">
    <text evidence="7">The sequence shown here is derived from an EMBL/GenBank/DDBJ whole genome shotgun (WGS) entry which is preliminary data.</text>
</comment>
<dbReference type="PANTHER" id="PTHR23315:SF7">
    <property type="entry name" value="U-BOX DOMAIN-CONTAINING PROTEIN 4"/>
    <property type="match status" value="1"/>
</dbReference>
<protein>
    <recommendedName>
        <fullName evidence="2">RING-type E3 ubiquitin transferase</fullName>
        <ecNumber evidence="2">2.3.2.27</ecNumber>
    </recommendedName>
</protein>
<evidence type="ECO:0000256" key="3">
    <source>
        <dbReference type="ARBA" id="ARBA00022786"/>
    </source>
</evidence>
<evidence type="ECO:0000313" key="8">
    <source>
        <dbReference type="Proteomes" id="UP000708148"/>
    </source>
</evidence>
<evidence type="ECO:0000256" key="5">
    <source>
        <dbReference type="SAM" id="MobiDB-lite"/>
    </source>
</evidence>